<comment type="caution">
    <text evidence="1">The sequence shown here is derived from an EMBL/GenBank/DDBJ whole genome shotgun (WGS) entry which is preliminary data.</text>
</comment>
<gene>
    <name evidence="1" type="ORF">FHS44_006060</name>
</gene>
<organism evidence="1 2">
    <name type="scientific">Streptosporangium saharense</name>
    <dbReference type="NCBI Taxonomy" id="1706840"/>
    <lineage>
        <taxon>Bacteria</taxon>
        <taxon>Bacillati</taxon>
        <taxon>Actinomycetota</taxon>
        <taxon>Actinomycetes</taxon>
        <taxon>Streptosporangiales</taxon>
        <taxon>Streptosporangiaceae</taxon>
        <taxon>Streptosporangium</taxon>
    </lineage>
</organism>
<dbReference type="Proteomes" id="UP000552644">
    <property type="component" value="Unassembled WGS sequence"/>
</dbReference>
<keyword evidence="2" id="KW-1185">Reference proteome</keyword>
<protein>
    <submittedName>
        <fullName evidence="1">Uncharacterized protein</fullName>
    </submittedName>
</protein>
<dbReference type="AlphaFoldDB" id="A0A7W7QSK0"/>
<reference evidence="1 2" key="1">
    <citation type="submission" date="2020-08" db="EMBL/GenBank/DDBJ databases">
        <title>Genomic Encyclopedia of Type Strains, Phase III (KMG-III): the genomes of soil and plant-associated and newly described type strains.</title>
        <authorList>
            <person name="Whitman W."/>
        </authorList>
    </citation>
    <scope>NUCLEOTIDE SEQUENCE [LARGE SCALE GENOMIC DNA]</scope>
    <source>
        <strain evidence="1 2">CECT 8840</strain>
    </source>
</reference>
<sequence>MVCEMLGSGRIFWPSLNRRLSEAVAKSVYGLLKSLIDLARSGFLFPAIGSPS</sequence>
<evidence type="ECO:0000313" key="2">
    <source>
        <dbReference type="Proteomes" id="UP000552644"/>
    </source>
</evidence>
<name>A0A7W7QSK0_9ACTN</name>
<evidence type="ECO:0000313" key="1">
    <source>
        <dbReference type="EMBL" id="MBB4918924.1"/>
    </source>
</evidence>
<proteinExistence type="predicted"/>
<dbReference type="EMBL" id="JACHJP010000008">
    <property type="protein sequence ID" value="MBB4918924.1"/>
    <property type="molecule type" value="Genomic_DNA"/>
</dbReference>
<accession>A0A7W7QSK0</accession>